<dbReference type="PROSITE" id="PS51186">
    <property type="entry name" value="GNAT"/>
    <property type="match status" value="1"/>
</dbReference>
<gene>
    <name evidence="4" type="ORF">HX845_04745</name>
</gene>
<dbReference type="RefSeq" id="WP_017125306.1">
    <property type="nucleotide sequence ID" value="NZ_JACAQE010000001.1"/>
</dbReference>
<evidence type="ECO:0000313" key="5">
    <source>
        <dbReference type="Proteomes" id="UP000517547"/>
    </source>
</evidence>
<dbReference type="CDD" id="cd04301">
    <property type="entry name" value="NAT_SF"/>
    <property type="match status" value="1"/>
</dbReference>
<dbReference type="InterPro" id="IPR050832">
    <property type="entry name" value="Bact_Acetyltransf"/>
</dbReference>
<sequence>MPCSIRLARDEDAEAISQVIIQALRQSNAADYPAQVIARVELNFGPQDVRSLLGMRTVLVAQAGERIVGTASLDGEVVRTVFVAPDLQGRGVGQALMDEVVRYAVEAGVSLLKVPSTVTAEGFYARLGFQAVGDTWHGEERTIIMERRLAAS</sequence>
<evidence type="ECO:0000256" key="1">
    <source>
        <dbReference type="ARBA" id="ARBA00022679"/>
    </source>
</evidence>
<keyword evidence="1 4" id="KW-0808">Transferase</keyword>
<protein>
    <submittedName>
        <fullName evidence="4">GNAT family N-acetyltransferase</fullName>
    </submittedName>
</protein>
<dbReference type="Gene3D" id="3.40.630.30">
    <property type="match status" value="1"/>
</dbReference>
<proteinExistence type="predicted"/>
<dbReference type="InterPro" id="IPR000182">
    <property type="entry name" value="GNAT_dom"/>
</dbReference>
<dbReference type="AlphaFoldDB" id="A0A7Y7XV91"/>
<dbReference type="Proteomes" id="UP000517547">
    <property type="component" value="Unassembled WGS sequence"/>
</dbReference>
<dbReference type="PANTHER" id="PTHR43877:SF1">
    <property type="entry name" value="ACETYLTRANSFERASE"/>
    <property type="match status" value="1"/>
</dbReference>
<name>A0A7Y7XV91_9PSED</name>
<organism evidence="4 5">
    <name type="scientific">Pseudomonas gingeri</name>
    <dbReference type="NCBI Taxonomy" id="117681"/>
    <lineage>
        <taxon>Bacteria</taxon>
        <taxon>Pseudomonadati</taxon>
        <taxon>Pseudomonadota</taxon>
        <taxon>Gammaproteobacteria</taxon>
        <taxon>Pseudomonadales</taxon>
        <taxon>Pseudomonadaceae</taxon>
        <taxon>Pseudomonas</taxon>
    </lineage>
</organism>
<reference evidence="4 5" key="1">
    <citation type="submission" date="2020-04" db="EMBL/GenBank/DDBJ databases">
        <title>Molecular characterization of pseudomonads from Agaricus bisporus reveal novel blotch 2 pathogens in Western Europe.</title>
        <authorList>
            <person name="Taparia T."/>
            <person name="Krijger M."/>
            <person name="Haynes E."/>
            <person name="Elpinstone J.G."/>
            <person name="Noble R."/>
            <person name="Van Der Wolf J."/>
        </authorList>
    </citation>
    <scope>NUCLEOTIDE SEQUENCE [LARGE SCALE GENOMIC DNA]</scope>
    <source>
        <strain evidence="4 5">IPO3738</strain>
    </source>
</reference>
<evidence type="ECO:0000259" key="3">
    <source>
        <dbReference type="PROSITE" id="PS51186"/>
    </source>
</evidence>
<evidence type="ECO:0000256" key="2">
    <source>
        <dbReference type="ARBA" id="ARBA00023315"/>
    </source>
</evidence>
<dbReference type="PANTHER" id="PTHR43877">
    <property type="entry name" value="AMINOALKYLPHOSPHONATE N-ACETYLTRANSFERASE-RELATED-RELATED"/>
    <property type="match status" value="1"/>
</dbReference>
<accession>A0A7Y7XV91</accession>
<dbReference type="GO" id="GO:0016747">
    <property type="term" value="F:acyltransferase activity, transferring groups other than amino-acyl groups"/>
    <property type="evidence" value="ECO:0007669"/>
    <property type="project" value="InterPro"/>
</dbReference>
<dbReference type="EMBL" id="JACAQE010000001">
    <property type="protein sequence ID" value="NWC12947.1"/>
    <property type="molecule type" value="Genomic_DNA"/>
</dbReference>
<comment type="caution">
    <text evidence="4">The sequence shown here is derived from an EMBL/GenBank/DDBJ whole genome shotgun (WGS) entry which is preliminary data.</text>
</comment>
<keyword evidence="2" id="KW-0012">Acyltransferase</keyword>
<dbReference type="InterPro" id="IPR016181">
    <property type="entry name" value="Acyl_CoA_acyltransferase"/>
</dbReference>
<dbReference type="SUPFAM" id="SSF55729">
    <property type="entry name" value="Acyl-CoA N-acyltransferases (Nat)"/>
    <property type="match status" value="1"/>
</dbReference>
<dbReference type="Pfam" id="PF13673">
    <property type="entry name" value="Acetyltransf_10"/>
    <property type="match status" value="1"/>
</dbReference>
<evidence type="ECO:0000313" key="4">
    <source>
        <dbReference type="EMBL" id="NWC12947.1"/>
    </source>
</evidence>
<feature type="domain" description="N-acetyltransferase" evidence="3">
    <location>
        <begin position="3"/>
        <end position="150"/>
    </location>
</feature>